<dbReference type="SUPFAM" id="SSF55909">
    <property type="entry name" value="Pentein"/>
    <property type="match status" value="1"/>
</dbReference>
<reference evidence="1" key="1">
    <citation type="journal article" date="2014" name="Int. J. Syst. Evol. Microbiol.">
        <title>Complete genome sequence of Corynebacterium casei LMG S-19264T (=DSM 44701T), isolated from a smear-ripened cheese.</title>
        <authorList>
            <consortium name="US DOE Joint Genome Institute (JGI-PGF)"/>
            <person name="Walter F."/>
            <person name="Albersmeier A."/>
            <person name="Kalinowski J."/>
            <person name="Ruckert C."/>
        </authorList>
    </citation>
    <scope>NUCLEOTIDE SEQUENCE</scope>
    <source>
        <strain evidence="1">JCM 12580</strain>
    </source>
</reference>
<protein>
    <submittedName>
        <fullName evidence="1">Nitrate reductase</fullName>
    </submittedName>
</protein>
<name>A0A917Q1T2_9BACI</name>
<organism evidence="1 2">
    <name type="scientific">Lentibacillus kapialis</name>
    <dbReference type="NCBI Taxonomy" id="340214"/>
    <lineage>
        <taxon>Bacteria</taxon>
        <taxon>Bacillati</taxon>
        <taxon>Bacillota</taxon>
        <taxon>Bacilli</taxon>
        <taxon>Bacillales</taxon>
        <taxon>Bacillaceae</taxon>
        <taxon>Lentibacillus</taxon>
    </lineage>
</organism>
<dbReference type="AlphaFoldDB" id="A0A917Q1T2"/>
<evidence type="ECO:0000313" key="2">
    <source>
        <dbReference type="Proteomes" id="UP000658382"/>
    </source>
</evidence>
<gene>
    <name evidence="1" type="ORF">GCM10007063_32570</name>
</gene>
<dbReference type="Proteomes" id="UP000658382">
    <property type="component" value="Unassembled WGS sequence"/>
</dbReference>
<dbReference type="EMBL" id="BMNQ01000075">
    <property type="protein sequence ID" value="GGK07542.1"/>
    <property type="molecule type" value="Genomic_DNA"/>
</dbReference>
<keyword evidence="2" id="KW-1185">Reference proteome</keyword>
<dbReference type="PANTHER" id="PTHR47271">
    <property type="entry name" value="ARGININE DEIMINASE"/>
    <property type="match status" value="1"/>
</dbReference>
<dbReference type="RefSeq" id="WP_188634170.1">
    <property type="nucleotide sequence ID" value="NZ_BMNQ01000075.1"/>
</dbReference>
<evidence type="ECO:0000313" key="1">
    <source>
        <dbReference type="EMBL" id="GGK07542.1"/>
    </source>
</evidence>
<sequence length="319" mass="36145">MREVKVQGERWFPSTTPFSEEMKDLWGDWYCDSEIGKLRDVIMRKPGEEIKFITENNFGDFRWKAPMNFKKAQQQHNELTDIYRSHGVNVHYVEQQREDRPNALFMRDQVFMTPEGAIVCRNGISARRGEERYTAEALAKIGVPIVRTINGDGWFDGACGMWIDRNTVILGTGARANHEGVAQVEYELRNMGVTDIIHFQIPYGHAHLDGLINIADKKTAVLFPWQVPYDVVKQLLDLDFNIVEITNLEELKWGSCINFVALEPGKIVMPSGNPDTKGKIEDAGVKVIEADMDEILKGWGAIHCMTAFLNRDPIGGTGS</sequence>
<accession>A0A917Q1T2</accession>
<dbReference type="Gene3D" id="3.75.10.10">
    <property type="entry name" value="L-arginine/glycine Amidinotransferase, Chain A"/>
    <property type="match status" value="1"/>
</dbReference>
<dbReference type="GO" id="GO:0019546">
    <property type="term" value="P:L-arginine deiminase pathway"/>
    <property type="evidence" value="ECO:0007669"/>
    <property type="project" value="TreeGrafter"/>
</dbReference>
<dbReference type="PANTHER" id="PTHR47271:SF2">
    <property type="entry name" value="ARGININE DEIMINASE"/>
    <property type="match status" value="1"/>
</dbReference>
<proteinExistence type="predicted"/>
<dbReference type="Pfam" id="PF19420">
    <property type="entry name" value="DDAH_eukar"/>
    <property type="match status" value="1"/>
</dbReference>
<comment type="caution">
    <text evidence="1">The sequence shown here is derived from an EMBL/GenBank/DDBJ whole genome shotgun (WGS) entry which is preliminary data.</text>
</comment>
<reference evidence="1" key="2">
    <citation type="submission" date="2020-09" db="EMBL/GenBank/DDBJ databases">
        <authorList>
            <person name="Sun Q."/>
            <person name="Ohkuma M."/>
        </authorList>
    </citation>
    <scope>NUCLEOTIDE SEQUENCE</scope>
    <source>
        <strain evidence="1">JCM 12580</strain>
    </source>
</reference>
<dbReference type="GO" id="GO:0016990">
    <property type="term" value="F:arginine deiminase activity"/>
    <property type="evidence" value="ECO:0007669"/>
    <property type="project" value="TreeGrafter"/>
</dbReference>